<dbReference type="PANTHER" id="PTHR43415:SF3">
    <property type="entry name" value="GNAT-FAMILY ACETYLTRANSFERASE"/>
    <property type="match status" value="1"/>
</dbReference>
<dbReference type="Gene3D" id="3.40.630.30">
    <property type="match status" value="1"/>
</dbReference>
<protein>
    <submittedName>
        <fullName evidence="2">GNAT family N-acetyltransferase</fullName>
    </submittedName>
</protein>
<reference evidence="2" key="1">
    <citation type="submission" date="2019-05" db="EMBL/GenBank/DDBJ databases">
        <title>Whole genome sequencing of Pseudanabaena catenata USMAC16.</title>
        <authorList>
            <person name="Khan Z."/>
            <person name="Omar W.M."/>
            <person name="Convey P."/>
            <person name="Merican F."/>
            <person name="Najimudin N."/>
        </authorList>
    </citation>
    <scope>NUCLEOTIDE SEQUENCE</scope>
    <source>
        <strain evidence="2">USMAC16</strain>
    </source>
</reference>
<evidence type="ECO:0000259" key="1">
    <source>
        <dbReference type="PROSITE" id="PS51186"/>
    </source>
</evidence>
<gene>
    <name evidence="2" type="ORF">FEV09_02720</name>
</gene>
<sequence>MCLPEEFLKLRRVNEQDCEILWNWVNDPAVRSSSFFSDLISWEEHVKWFINKLDLINCYYFIALNNHDKPIGQIRFDVNSQLQAEVDISIDIQERGKGYASHLIKLSVEHLFAHTLVKSINAFIKSDNQASIKSFQKAGFRYIGIEKIREKYFALHYIAVKNNE</sequence>
<accession>A0A9X4M6M7</accession>
<evidence type="ECO:0000313" key="3">
    <source>
        <dbReference type="Proteomes" id="UP001152872"/>
    </source>
</evidence>
<name>A0A9X4M6M7_9CYAN</name>
<organism evidence="2 3">
    <name type="scientific">Pseudanabaena catenata USMAC16</name>
    <dbReference type="NCBI Taxonomy" id="1855837"/>
    <lineage>
        <taxon>Bacteria</taxon>
        <taxon>Bacillati</taxon>
        <taxon>Cyanobacteriota</taxon>
        <taxon>Cyanophyceae</taxon>
        <taxon>Pseudanabaenales</taxon>
        <taxon>Pseudanabaenaceae</taxon>
        <taxon>Pseudanabaena</taxon>
    </lineage>
</organism>
<dbReference type="RefSeq" id="WP_009625502.1">
    <property type="nucleotide sequence ID" value="NZ_VBTY01000012.1"/>
</dbReference>
<dbReference type="Pfam" id="PF13302">
    <property type="entry name" value="Acetyltransf_3"/>
    <property type="match status" value="1"/>
</dbReference>
<feature type="domain" description="N-acetyltransferase" evidence="1">
    <location>
        <begin position="8"/>
        <end position="164"/>
    </location>
</feature>
<dbReference type="EMBL" id="VBTY01000012">
    <property type="protein sequence ID" value="MDG3493462.1"/>
    <property type="molecule type" value="Genomic_DNA"/>
</dbReference>
<keyword evidence="3" id="KW-1185">Reference proteome</keyword>
<dbReference type="Proteomes" id="UP001152872">
    <property type="component" value="Unassembled WGS sequence"/>
</dbReference>
<dbReference type="GO" id="GO:0016747">
    <property type="term" value="F:acyltransferase activity, transferring groups other than amino-acyl groups"/>
    <property type="evidence" value="ECO:0007669"/>
    <property type="project" value="InterPro"/>
</dbReference>
<dbReference type="PANTHER" id="PTHR43415">
    <property type="entry name" value="SPERMIDINE N(1)-ACETYLTRANSFERASE"/>
    <property type="match status" value="1"/>
</dbReference>
<dbReference type="InterPro" id="IPR000182">
    <property type="entry name" value="GNAT_dom"/>
</dbReference>
<evidence type="ECO:0000313" key="2">
    <source>
        <dbReference type="EMBL" id="MDG3493462.1"/>
    </source>
</evidence>
<dbReference type="InterPro" id="IPR016181">
    <property type="entry name" value="Acyl_CoA_acyltransferase"/>
</dbReference>
<dbReference type="SUPFAM" id="SSF55729">
    <property type="entry name" value="Acyl-CoA N-acyltransferases (Nat)"/>
    <property type="match status" value="1"/>
</dbReference>
<dbReference type="PROSITE" id="PS51186">
    <property type="entry name" value="GNAT"/>
    <property type="match status" value="1"/>
</dbReference>
<dbReference type="AlphaFoldDB" id="A0A9X4M6M7"/>
<proteinExistence type="predicted"/>
<comment type="caution">
    <text evidence="2">The sequence shown here is derived from an EMBL/GenBank/DDBJ whole genome shotgun (WGS) entry which is preliminary data.</text>
</comment>